<dbReference type="Gene3D" id="3.40.190.120">
    <property type="entry name" value="Osmoprotection protein (prox), domain 2"/>
    <property type="match status" value="1"/>
</dbReference>
<dbReference type="GO" id="GO:0022857">
    <property type="term" value="F:transmembrane transporter activity"/>
    <property type="evidence" value="ECO:0007669"/>
    <property type="project" value="InterPro"/>
</dbReference>
<organism evidence="3 4">
    <name type="scientific">Nocardioides zeae</name>
    <dbReference type="NCBI Taxonomy" id="1457234"/>
    <lineage>
        <taxon>Bacteria</taxon>
        <taxon>Bacillati</taxon>
        <taxon>Actinomycetota</taxon>
        <taxon>Actinomycetes</taxon>
        <taxon>Propionibacteriales</taxon>
        <taxon>Nocardioidaceae</taxon>
        <taxon>Nocardioides</taxon>
    </lineage>
</organism>
<dbReference type="InterPro" id="IPR007210">
    <property type="entry name" value="ABC_Gly_betaine_transp_sub-bd"/>
</dbReference>
<feature type="domain" description="ABC-type glycine betaine transport system substrate-binding" evidence="2">
    <location>
        <begin position="43"/>
        <end position="303"/>
    </location>
</feature>
<dbReference type="CDD" id="cd13606">
    <property type="entry name" value="PBP2_ProX_like"/>
    <property type="match status" value="1"/>
</dbReference>
<protein>
    <submittedName>
        <fullName evidence="3">ABC transporter substrate-binding protein</fullName>
    </submittedName>
</protein>
<feature type="chain" id="PRO_5039540215" evidence="1">
    <location>
        <begin position="23"/>
        <end position="307"/>
    </location>
</feature>
<dbReference type="SUPFAM" id="SSF53850">
    <property type="entry name" value="Periplasmic binding protein-like II"/>
    <property type="match status" value="1"/>
</dbReference>
<dbReference type="AlphaFoldDB" id="A0A6P0HGM5"/>
<dbReference type="EMBL" id="JAAGXA010000002">
    <property type="protein sequence ID" value="NEN77454.1"/>
    <property type="molecule type" value="Genomic_DNA"/>
</dbReference>
<gene>
    <name evidence="3" type="ORF">G3T38_04095</name>
</gene>
<dbReference type="Proteomes" id="UP000468687">
    <property type="component" value="Unassembled WGS sequence"/>
</dbReference>
<dbReference type="PROSITE" id="PS51257">
    <property type="entry name" value="PROKAR_LIPOPROTEIN"/>
    <property type="match status" value="1"/>
</dbReference>
<name>A0A6P0HGM5_9ACTN</name>
<accession>A0A6P0HGM5</accession>
<feature type="signal peptide" evidence="1">
    <location>
        <begin position="1"/>
        <end position="22"/>
    </location>
</feature>
<keyword evidence="1" id="KW-0732">Signal</keyword>
<evidence type="ECO:0000313" key="4">
    <source>
        <dbReference type="Proteomes" id="UP000468687"/>
    </source>
</evidence>
<reference evidence="3 4" key="1">
    <citation type="journal article" date="2014" name="Int. J. Syst. Evol. Microbiol.">
        <title>Nocardioides zeae sp. nov., isolated from the stem of Zea mays.</title>
        <authorList>
            <person name="Glaeser S.P."/>
            <person name="McInroy J.A."/>
            <person name="Busse H.J."/>
            <person name="Kampfer P."/>
        </authorList>
    </citation>
    <scope>NUCLEOTIDE SEQUENCE [LARGE SCALE GENOMIC DNA]</scope>
    <source>
        <strain evidence="3 4">JCM 30728</strain>
    </source>
</reference>
<evidence type="ECO:0000256" key="1">
    <source>
        <dbReference type="SAM" id="SignalP"/>
    </source>
</evidence>
<evidence type="ECO:0000313" key="3">
    <source>
        <dbReference type="EMBL" id="NEN77454.1"/>
    </source>
</evidence>
<dbReference type="RefSeq" id="WP_163770817.1">
    <property type="nucleotide sequence ID" value="NZ_JAAGXA010000002.1"/>
</dbReference>
<sequence length="307" mass="32485">MTPTLRRRLSAALALVPALALASACGGGDGDSDPLSAGGGDGDTIVVGSQDYYSNEIIAEIYAQALEDGGYDVARDFRNGQRETYLPEIEEGNIDLFPEYTGPVLQYWEPDTEARLADDVYAALEEAVPDGLRVLDQSDATDQDAYVVTREFSEEYGVTSAADLADVPVPLTLGANSEAESRPNGPQGLSGTYGVDVDFAPIEDGGGPLTVQALKDDDIQIAIIYTATPSIAQEDLVVLDDPEGLFLASNVVPLASDNVDDEAAAIINEVNAKLTADGLRELNVQSVEDQSPASTIAKEWLEEQGLV</sequence>
<dbReference type="Pfam" id="PF04069">
    <property type="entry name" value="OpuAC"/>
    <property type="match status" value="1"/>
</dbReference>
<evidence type="ECO:0000259" key="2">
    <source>
        <dbReference type="Pfam" id="PF04069"/>
    </source>
</evidence>
<dbReference type="GO" id="GO:0043190">
    <property type="term" value="C:ATP-binding cassette (ABC) transporter complex"/>
    <property type="evidence" value="ECO:0007669"/>
    <property type="project" value="InterPro"/>
</dbReference>
<dbReference type="Gene3D" id="3.40.190.10">
    <property type="entry name" value="Periplasmic binding protein-like II"/>
    <property type="match status" value="1"/>
</dbReference>
<comment type="caution">
    <text evidence="3">The sequence shown here is derived from an EMBL/GenBank/DDBJ whole genome shotgun (WGS) entry which is preliminary data.</text>
</comment>
<keyword evidence="4" id="KW-1185">Reference proteome</keyword>
<proteinExistence type="predicted"/>